<name>A0AAV1X9G4_LUPLU</name>
<dbReference type="AlphaFoldDB" id="A0AAV1X9G4"/>
<evidence type="ECO:0000313" key="3">
    <source>
        <dbReference type="Proteomes" id="UP001497480"/>
    </source>
</evidence>
<evidence type="ECO:0000256" key="1">
    <source>
        <dbReference type="SAM" id="MobiDB-lite"/>
    </source>
</evidence>
<proteinExistence type="predicted"/>
<comment type="caution">
    <text evidence="2">The sequence shown here is derived from an EMBL/GenBank/DDBJ whole genome shotgun (WGS) entry which is preliminary data.</text>
</comment>
<keyword evidence="3" id="KW-1185">Reference proteome</keyword>
<gene>
    <name evidence="2" type="ORF">LLUT_LOCUS19439</name>
</gene>
<protein>
    <submittedName>
        <fullName evidence="2">Uncharacterized protein</fullName>
    </submittedName>
</protein>
<reference evidence="2 3" key="1">
    <citation type="submission" date="2024-03" db="EMBL/GenBank/DDBJ databases">
        <authorList>
            <person name="Martinez-Hernandez J."/>
        </authorList>
    </citation>
    <scope>NUCLEOTIDE SEQUENCE [LARGE SCALE GENOMIC DNA]</scope>
</reference>
<accession>A0AAV1X9G4</accession>
<dbReference type="Proteomes" id="UP001497480">
    <property type="component" value="Unassembled WGS sequence"/>
</dbReference>
<evidence type="ECO:0000313" key="2">
    <source>
        <dbReference type="EMBL" id="CAL0318379.1"/>
    </source>
</evidence>
<feature type="compositionally biased region" description="Basic and acidic residues" evidence="1">
    <location>
        <begin position="37"/>
        <end position="53"/>
    </location>
</feature>
<feature type="region of interest" description="Disordered" evidence="1">
    <location>
        <begin position="37"/>
        <end position="59"/>
    </location>
</feature>
<dbReference type="EMBL" id="CAXHTB010000013">
    <property type="protein sequence ID" value="CAL0318379.1"/>
    <property type="molecule type" value="Genomic_DNA"/>
</dbReference>
<organism evidence="2 3">
    <name type="scientific">Lupinus luteus</name>
    <name type="common">European yellow lupine</name>
    <dbReference type="NCBI Taxonomy" id="3873"/>
    <lineage>
        <taxon>Eukaryota</taxon>
        <taxon>Viridiplantae</taxon>
        <taxon>Streptophyta</taxon>
        <taxon>Embryophyta</taxon>
        <taxon>Tracheophyta</taxon>
        <taxon>Spermatophyta</taxon>
        <taxon>Magnoliopsida</taxon>
        <taxon>eudicotyledons</taxon>
        <taxon>Gunneridae</taxon>
        <taxon>Pentapetalae</taxon>
        <taxon>rosids</taxon>
        <taxon>fabids</taxon>
        <taxon>Fabales</taxon>
        <taxon>Fabaceae</taxon>
        <taxon>Papilionoideae</taxon>
        <taxon>50 kb inversion clade</taxon>
        <taxon>genistoids sensu lato</taxon>
        <taxon>core genistoids</taxon>
        <taxon>Genisteae</taxon>
        <taxon>Lupinus</taxon>
    </lineage>
</organism>
<sequence length="84" mass="9570">MSFFVDISEAKMNLQAKVVPKVEMGGWRPVKKERVTFSDRKSDKMHKEKEPYTEKPPNTIGTPVLFVRPALGIVLVKKGNRTVK</sequence>